<reference evidence="1" key="1">
    <citation type="submission" date="2021-12" db="EMBL/GenBank/DDBJ databases">
        <title>Novel species in genus Dyadobacter.</title>
        <authorList>
            <person name="Ma C."/>
        </authorList>
    </citation>
    <scope>NUCLEOTIDE SEQUENCE</scope>
    <source>
        <strain evidence="1">LJ419</strain>
    </source>
</reference>
<dbReference type="EMBL" id="JAJTTC010000001">
    <property type="protein sequence ID" value="MCF0061733.1"/>
    <property type="molecule type" value="Genomic_DNA"/>
</dbReference>
<dbReference type="PROSITE" id="PS51257">
    <property type="entry name" value="PROKAR_LIPOPROTEIN"/>
    <property type="match status" value="1"/>
</dbReference>
<dbReference type="RefSeq" id="WP_234654999.1">
    <property type="nucleotide sequence ID" value="NZ_CP094997.1"/>
</dbReference>
<sequence>MKLTKFIFGIVLLTVIISACETPLTNIPPSKLPQTESKLVVNSMISPQLPYINVVVTESIPLFSQTDATERRIDNATVRISDGVNEMVVPYDKENKLYSIPQSKFPIKESKTYYLSVSDKTRSVSAQCTVPGKKPVIKSYEFDTMLVDNPYMQDTVLTLRMSWQDIPGDTNYYKVDAGIDLEYAVGIKTDNNEIREKMLRDHFHFYWQGQEGRSEFISDKHLDGSIMNSLLGKFNYFNPTQLTMADNKNVTIYPKTKVLGVLLEVFNVDVNYYKYQRSIEIKSNSDSPLAEPAPLYSNVKAGLGCFSAYNAAQVKVSFPNK</sequence>
<protein>
    <submittedName>
        <fullName evidence="1">DUF4249 domain-containing protein</fullName>
    </submittedName>
</protein>
<name>A0A9X1PIZ9_9BACT</name>
<gene>
    <name evidence="1" type="ORF">LXM26_09525</name>
</gene>
<dbReference type="InterPro" id="IPR025345">
    <property type="entry name" value="DUF4249"/>
</dbReference>
<organism evidence="1 2">
    <name type="scientific">Dyadobacter chenwenxiniae</name>
    <dbReference type="NCBI Taxonomy" id="2906456"/>
    <lineage>
        <taxon>Bacteria</taxon>
        <taxon>Pseudomonadati</taxon>
        <taxon>Bacteroidota</taxon>
        <taxon>Cytophagia</taxon>
        <taxon>Cytophagales</taxon>
        <taxon>Spirosomataceae</taxon>
        <taxon>Dyadobacter</taxon>
    </lineage>
</organism>
<evidence type="ECO:0000313" key="2">
    <source>
        <dbReference type="Proteomes" id="UP001139000"/>
    </source>
</evidence>
<dbReference type="Proteomes" id="UP001139000">
    <property type="component" value="Unassembled WGS sequence"/>
</dbReference>
<comment type="caution">
    <text evidence="1">The sequence shown here is derived from an EMBL/GenBank/DDBJ whole genome shotgun (WGS) entry which is preliminary data.</text>
</comment>
<evidence type="ECO:0000313" key="1">
    <source>
        <dbReference type="EMBL" id="MCF0061733.1"/>
    </source>
</evidence>
<dbReference type="Pfam" id="PF14054">
    <property type="entry name" value="DUF4249"/>
    <property type="match status" value="1"/>
</dbReference>
<dbReference type="AlphaFoldDB" id="A0A9X1PIZ9"/>
<accession>A0A9X1PIZ9</accession>
<keyword evidence="2" id="KW-1185">Reference proteome</keyword>
<proteinExistence type="predicted"/>